<protein>
    <recommendedName>
        <fullName evidence="4">Type II secretion system protein</fullName>
    </recommendedName>
</protein>
<comment type="caution">
    <text evidence="2">The sequence shown here is derived from an EMBL/GenBank/DDBJ whole genome shotgun (WGS) entry which is preliminary data.</text>
</comment>
<reference evidence="2 3" key="1">
    <citation type="submission" date="2019-11" db="EMBL/GenBank/DDBJ databases">
        <authorList>
            <person name="Li J."/>
        </authorList>
    </citation>
    <scope>NUCLEOTIDE SEQUENCE [LARGE SCALE GENOMIC DNA]</scope>
    <source>
        <strain evidence="2 3">J4</strain>
    </source>
</reference>
<dbReference type="AlphaFoldDB" id="A0A6G1X6Z5"/>
<accession>A0A6G1X6Z5</accession>
<organism evidence="2 3">
    <name type="scientific">Salinibacillus xinjiangensis</name>
    <dbReference type="NCBI Taxonomy" id="1229268"/>
    <lineage>
        <taxon>Bacteria</taxon>
        <taxon>Bacillati</taxon>
        <taxon>Bacillota</taxon>
        <taxon>Bacilli</taxon>
        <taxon>Bacillales</taxon>
        <taxon>Bacillaceae</taxon>
        <taxon>Salinibacillus</taxon>
    </lineage>
</organism>
<keyword evidence="3" id="KW-1185">Reference proteome</keyword>
<evidence type="ECO:0000313" key="2">
    <source>
        <dbReference type="EMBL" id="MRG86578.1"/>
    </source>
</evidence>
<dbReference type="OrthoDB" id="2970140at2"/>
<gene>
    <name evidence="2" type="ORF">GH754_09565</name>
</gene>
<dbReference type="Proteomes" id="UP000480185">
    <property type="component" value="Unassembled WGS sequence"/>
</dbReference>
<evidence type="ECO:0008006" key="4">
    <source>
        <dbReference type="Google" id="ProtNLM"/>
    </source>
</evidence>
<name>A0A6G1X6Z5_9BACI</name>
<dbReference type="RefSeq" id="WP_153728481.1">
    <property type="nucleotide sequence ID" value="NZ_WJNH01000005.1"/>
</dbReference>
<keyword evidence="1" id="KW-0812">Transmembrane</keyword>
<dbReference type="EMBL" id="WJNH01000005">
    <property type="protein sequence ID" value="MRG86578.1"/>
    <property type="molecule type" value="Genomic_DNA"/>
</dbReference>
<evidence type="ECO:0000313" key="3">
    <source>
        <dbReference type="Proteomes" id="UP000480185"/>
    </source>
</evidence>
<keyword evidence="1" id="KW-0472">Membrane</keyword>
<keyword evidence="1" id="KW-1133">Transmembrane helix</keyword>
<evidence type="ECO:0000256" key="1">
    <source>
        <dbReference type="SAM" id="Phobius"/>
    </source>
</evidence>
<feature type="transmembrane region" description="Helical" evidence="1">
    <location>
        <begin position="15"/>
        <end position="36"/>
    </location>
</feature>
<proteinExistence type="predicted"/>
<sequence>MLRNNHKGFVLMDTLLSFAVLLMITLTILPITQHLLKERHSLQVQLGMVSTLYQELLHYNENHDITKRITINRIQGTLEFTYQNKVRRGCVYWENEKNIPETKCLFIKMPPS</sequence>